<evidence type="ECO:0000256" key="9">
    <source>
        <dbReference type="ARBA" id="ARBA00022842"/>
    </source>
</evidence>
<dbReference type="NCBIfam" id="TIGR00499">
    <property type="entry name" value="lysS_bact"/>
    <property type="match status" value="1"/>
</dbReference>
<dbReference type="InterPro" id="IPR002313">
    <property type="entry name" value="Lys-tRNA-ligase_II"/>
</dbReference>
<evidence type="ECO:0000256" key="7">
    <source>
        <dbReference type="ARBA" id="ARBA00022741"/>
    </source>
</evidence>
<comment type="cofactor">
    <cofactor evidence="13 14">
        <name>Mg(2+)</name>
        <dbReference type="ChEBI" id="CHEBI:18420"/>
    </cofactor>
    <text evidence="13 14">Binds 3 Mg(2+) ions per subunit.</text>
</comment>
<dbReference type="KEGG" id="dbc:MFMK1_000173"/>
<keyword evidence="9 13" id="KW-0460">Magnesium</keyword>
<dbReference type="Pfam" id="PF00152">
    <property type="entry name" value="tRNA-synt_2"/>
    <property type="match status" value="1"/>
</dbReference>
<dbReference type="GO" id="GO:0140096">
    <property type="term" value="F:catalytic activity, acting on a protein"/>
    <property type="evidence" value="ECO:0007669"/>
    <property type="project" value="UniProtKB-ARBA"/>
</dbReference>
<dbReference type="GO" id="GO:0016740">
    <property type="term" value="F:transferase activity"/>
    <property type="evidence" value="ECO:0007669"/>
    <property type="project" value="UniProtKB-ARBA"/>
</dbReference>
<feature type="binding site" evidence="13">
    <location>
        <position position="404"/>
    </location>
    <ligand>
        <name>Mg(2+)</name>
        <dbReference type="ChEBI" id="CHEBI:18420"/>
        <label>1</label>
    </ligand>
</feature>
<dbReference type="PANTHER" id="PTHR42918">
    <property type="entry name" value="LYSYL-TRNA SYNTHETASE"/>
    <property type="match status" value="1"/>
</dbReference>
<evidence type="ECO:0000256" key="3">
    <source>
        <dbReference type="ARBA" id="ARBA00011738"/>
    </source>
</evidence>
<keyword evidence="10 13" id="KW-0648">Protein biosynthesis</keyword>
<dbReference type="SUPFAM" id="SSF50249">
    <property type="entry name" value="Nucleic acid-binding proteins"/>
    <property type="match status" value="1"/>
</dbReference>
<dbReference type="PANTHER" id="PTHR42918:SF15">
    <property type="entry name" value="LYSINE--TRNA LIGASE, CHLOROPLASTIC_MITOCHONDRIAL"/>
    <property type="match status" value="1"/>
</dbReference>
<sequence length="489" mass="56022">MTEDVNELLQIRRDKLDQIKAMGFDPFGDKFLRQHYAAQISDDFEEYADKSVALAGRVMSKREHGKASFAHVQDISGQIQFYIRKEDVGEETYELFKILDIGDIVGIGGTVFKTRRGEVTVNVDSLVLLTKSLQPLPEKWHGLKDTDLRYRQRYIDLIVNPEVQKVFITRSNIIKAMRQYLDKEGFLEVETPTMHAIAGGATARPFTTHHNALDIDLYMRIALELHLKRLLVGGLEKVYEIGRVFRNEGISTKHNPEFTMIELYQAYADYHDMMKLTENLISFVAQETLGTQAITYQGTEINLAPPWKRVTMLDAIKEHANVDFSSINTQDEVDKLIDKLDMELEKGTPKGKVINEVFEIFVEPHLIQPTFIMDYPIEVSPLAKRKKEDPNFTSRFEAFIFARELANAFSELNDPIDQKERFLSQVKQRETGDDEAHMMDEDFVRALETGMPPAGGLGIGIDRLIMLLTNSPSIRDVILFPTMRPREND</sequence>
<dbReference type="HAMAP" id="MF_00252">
    <property type="entry name" value="Lys_tRNA_synth_class2"/>
    <property type="match status" value="1"/>
</dbReference>
<comment type="subunit">
    <text evidence="3 13">Homodimer.</text>
</comment>
<name>A0AAU0UJS4_9FIRM</name>
<dbReference type="Gene3D" id="3.30.930.10">
    <property type="entry name" value="Bira Bifunctional Protein, Domain 2"/>
    <property type="match status" value="1"/>
</dbReference>
<dbReference type="GO" id="GO:0005524">
    <property type="term" value="F:ATP binding"/>
    <property type="evidence" value="ECO:0007669"/>
    <property type="project" value="UniProtKB-UniRule"/>
</dbReference>
<proteinExistence type="inferred from homology"/>
<evidence type="ECO:0000256" key="13">
    <source>
        <dbReference type="HAMAP-Rule" id="MF_00252"/>
    </source>
</evidence>
<dbReference type="FunFam" id="2.40.50.140:FF:000024">
    <property type="entry name" value="Lysine--tRNA ligase"/>
    <property type="match status" value="1"/>
</dbReference>
<evidence type="ECO:0000256" key="4">
    <source>
        <dbReference type="ARBA" id="ARBA00022490"/>
    </source>
</evidence>
<evidence type="ECO:0000256" key="8">
    <source>
        <dbReference type="ARBA" id="ARBA00022840"/>
    </source>
</evidence>
<dbReference type="SUPFAM" id="SSF55681">
    <property type="entry name" value="Class II aaRS and biotin synthetases"/>
    <property type="match status" value="1"/>
</dbReference>
<dbReference type="InterPro" id="IPR045864">
    <property type="entry name" value="aa-tRNA-synth_II/BPL/LPL"/>
</dbReference>
<keyword evidence="17" id="KW-1185">Reference proteome</keyword>
<dbReference type="PRINTS" id="PR00982">
    <property type="entry name" value="TRNASYNTHLYS"/>
</dbReference>
<feature type="binding site" evidence="13">
    <location>
        <position position="404"/>
    </location>
    <ligand>
        <name>Mg(2+)</name>
        <dbReference type="ChEBI" id="CHEBI:18420"/>
        <label>2</label>
    </ligand>
</feature>
<evidence type="ECO:0000313" key="16">
    <source>
        <dbReference type="EMBL" id="WRO20405.1"/>
    </source>
</evidence>
<dbReference type="InterPro" id="IPR006195">
    <property type="entry name" value="aa-tRNA-synth_II"/>
</dbReference>
<keyword evidence="4 13" id="KW-0963">Cytoplasm</keyword>
<dbReference type="GO" id="GO:0005829">
    <property type="term" value="C:cytosol"/>
    <property type="evidence" value="ECO:0007669"/>
    <property type="project" value="TreeGrafter"/>
</dbReference>
<evidence type="ECO:0000256" key="14">
    <source>
        <dbReference type="RuleBase" id="RU000336"/>
    </source>
</evidence>
<dbReference type="InterPro" id="IPR044136">
    <property type="entry name" value="Lys-tRNA-ligase_II_N"/>
</dbReference>
<protein>
    <recommendedName>
        <fullName evidence="13">Lysine--tRNA ligase</fullName>
        <ecNumber evidence="13">6.1.1.6</ecNumber>
    </recommendedName>
    <alternativeName>
        <fullName evidence="13">Lysyl-tRNA synthetase</fullName>
        <shortName evidence="13">LysRS</shortName>
    </alternativeName>
</protein>
<evidence type="ECO:0000256" key="1">
    <source>
        <dbReference type="ARBA" id="ARBA00004496"/>
    </source>
</evidence>
<keyword evidence="6 13" id="KW-0479">Metal-binding</keyword>
<feature type="binding site" evidence="13">
    <location>
        <position position="397"/>
    </location>
    <ligand>
        <name>Mg(2+)</name>
        <dbReference type="ChEBI" id="CHEBI:18420"/>
        <label>1</label>
    </ligand>
</feature>
<dbReference type="GO" id="GO:0006430">
    <property type="term" value="P:lysyl-tRNA aminoacylation"/>
    <property type="evidence" value="ECO:0007669"/>
    <property type="project" value="UniProtKB-UniRule"/>
</dbReference>
<keyword evidence="8 13" id="KW-0067">ATP-binding</keyword>
<evidence type="ECO:0000313" key="17">
    <source>
        <dbReference type="Proteomes" id="UP001329915"/>
    </source>
</evidence>
<dbReference type="InterPro" id="IPR004365">
    <property type="entry name" value="NA-bd_OB_tRNA"/>
</dbReference>
<evidence type="ECO:0000256" key="6">
    <source>
        <dbReference type="ARBA" id="ARBA00022723"/>
    </source>
</evidence>
<gene>
    <name evidence="13 16" type="primary">lysS</name>
    <name evidence="16" type="ORF">MFMK1_000173</name>
</gene>
<evidence type="ECO:0000256" key="2">
    <source>
        <dbReference type="ARBA" id="ARBA00008226"/>
    </source>
</evidence>
<dbReference type="GO" id="GO:0004824">
    <property type="term" value="F:lysine-tRNA ligase activity"/>
    <property type="evidence" value="ECO:0007669"/>
    <property type="project" value="UniProtKB-UniRule"/>
</dbReference>
<dbReference type="InterPro" id="IPR018149">
    <property type="entry name" value="Lys-tRNA-synth_II_C"/>
</dbReference>
<dbReference type="InterPro" id="IPR012340">
    <property type="entry name" value="NA-bd_OB-fold"/>
</dbReference>
<comment type="subcellular location">
    <subcellularLocation>
        <location evidence="1 13">Cytoplasm</location>
    </subcellularLocation>
</comment>
<dbReference type="GO" id="GO:0000287">
    <property type="term" value="F:magnesium ion binding"/>
    <property type="evidence" value="ECO:0007669"/>
    <property type="project" value="UniProtKB-UniRule"/>
</dbReference>
<keyword evidence="7 13" id="KW-0547">Nucleotide-binding</keyword>
<dbReference type="CDD" id="cd04322">
    <property type="entry name" value="LysRS_N"/>
    <property type="match status" value="1"/>
</dbReference>
<reference evidence="16 17" key="1">
    <citation type="submission" date="2023-04" db="EMBL/GenBank/DDBJ databases">
        <authorList>
            <person name="Hsu D."/>
        </authorList>
    </citation>
    <scope>NUCLEOTIDE SEQUENCE [LARGE SCALE GENOMIC DNA]</scope>
    <source>
        <strain evidence="16 17">MK1</strain>
    </source>
</reference>
<dbReference type="PIRSF" id="PIRSF039101">
    <property type="entry name" value="LysRS2"/>
    <property type="match status" value="1"/>
</dbReference>
<dbReference type="InterPro" id="IPR034762">
    <property type="entry name" value="Lys-tRNA-ligase_II_bac/euk"/>
</dbReference>
<accession>A0AAU0UJS4</accession>
<dbReference type="Gene3D" id="2.40.50.140">
    <property type="entry name" value="Nucleic acid-binding proteins"/>
    <property type="match status" value="1"/>
</dbReference>
<dbReference type="InterPro" id="IPR004364">
    <property type="entry name" value="Aa-tRNA-synt_II"/>
</dbReference>
<keyword evidence="11 13" id="KW-0030">Aminoacyl-tRNA synthetase</keyword>
<dbReference type="Pfam" id="PF01336">
    <property type="entry name" value="tRNA_anti-codon"/>
    <property type="match status" value="1"/>
</dbReference>
<comment type="similarity">
    <text evidence="2 13">Belongs to the class-II aminoacyl-tRNA synthetase family.</text>
</comment>
<dbReference type="EC" id="6.1.1.6" evidence="13"/>
<dbReference type="Proteomes" id="UP001329915">
    <property type="component" value="Chromosome"/>
</dbReference>
<dbReference type="FunFam" id="3.30.930.10:FF:000001">
    <property type="entry name" value="Lysine--tRNA ligase"/>
    <property type="match status" value="1"/>
</dbReference>
<dbReference type="GO" id="GO:0000049">
    <property type="term" value="F:tRNA binding"/>
    <property type="evidence" value="ECO:0007669"/>
    <property type="project" value="TreeGrafter"/>
</dbReference>
<keyword evidence="5 13" id="KW-0436">Ligase</keyword>
<evidence type="ECO:0000256" key="12">
    <source>
        <dbReference type="ARBA" id="ARBA00048573"/>
    </source>
</evidence>
<dbReference type="RefSeq" id="WP_366923303.1">
    <property type="nucleotide sequence ID" value="NZ_CP121694.1"/>
</dbReference>
<evidence type="ECO:0000256" key="11">
    <source>
        <dbReference type="ARBA" id="ARBA00023146"/>
    </source>
</evidence>
<evidence type="ECO:0000256" key="5">
    <source>
        <dbReference type="ARBA" id="ARBA00022598"/>
    </source>
</evidence>
<organism evidence="16 17">
    <name type="scientific">Metallumcola ferriviriculae</name>
    <dbReference type="NCBI Taxonomy" id="3039180"/>
    <lineage>
        <taxon>Bacteria</taxon>
        <taxon>Bacillati</taxon>
        <taxon>Bacillota</taxon>
        <taxon>Clostridia</taxon>
        <taxon>Neomoorellales</taxon>
        <taxon>Desulfitibacteraceae</taxon>
        <taxon>Metallumcola</taxon>
    </lineage>
</organism>
<dbReference type="AlphaFoldDB" id="A0AAU0UJS4"/>
<dbReference type="CDD" id="cd00775">
    <property type="entry name" value="LysRS_core"/>
    <property type="match status" value="1"/>
</dbReference>
<evidence type="ECO:0000259" key="15">
    <source>
        <dbReference type="PROSITE" id="PS50862"/>
    </source>
</evidence>
<evidence type="ECO:0000256" key="10">
    <source>
        <dbReference type="ARBA" id="ARBA00022917"/>
    </source>
</evidence>
<dbReference type="NCBIfam" id="NF001756">
    <property type="entry name" value="PRK00484.1"/>
    <property type="match status" value="1"/>
</dbReference>
<dbReference type="EMBL" id="CP121694">
    <property type="protein sequence ID" value="WRO20405.1"/>
    <property type="molecule type" value="Genomic_DNA"/>
</dbReference>
<comment type="catalytic activity">
    <reaction evidence="12 13 14">
        <text>tRNA(Lys) + L-lysine + ATP = L-lysyl-tRNA(Lys) + AMP + diphosphate</text>
        <dbReference type="Rhea" id="RHEA:20792"/>
        <dbReference type="Rhea" id="RHEA-COMP:9696"/>
        <dbReference type="Rhea" id="RHEA-COMP:9697"/>
        <dbReference type="ChEBI" id="CHEBI:30616"/>
        <dbReference type="ChEBI" id="CHEBI:32551"/>
        <dbReference type="ChEBI" id="CHEBI:33019"/>
        <dbReference type="ChEBI" id="CHEBI:78442"/>
        <dbReference type="ChEBI" id="CHEBI:78529"/>
        <dbReference type="ChEBI" id="CHEBI:456215"/>
        <dbReference type="EC" id="6.1.1.6"/>
    </reaction>
</comment>
<feature type="domain" description="Aminoacyl-transfer RNA synthetases class-II family profile" evidence="15">
    <location>
        <begin position="170"/>
        <end position="485"/>
    </location>
</feature>
<dbReference type="PROSITE" id="PS50862">
    <property type="entry name" value="AA_TRNA_LIGASE_II"/>
    <property type="match status" value="1"/>
</dbReference>